<name>A0ABT1DSC0_9ACTN</name>
<evidence type="ECO:0000313" key="2">
    <source>
        <dbReference type="Proteomes" id="UP001523369"/>
    </source>
</evidence>
<comment type="caution">
    <text evidence="1">The sequence shown here is derived from an EMBL/GenBank/DDBJ whole genome shotgun (WGS) entry which is preliminary data.</text>
</comment>
<proteinExistence type="predicted"/>
<reference evidence="1 2" key="1">
    <citation type="submission" date="2022-06" db="EMBL/GenBank/DDBJ databases">
        <title>New Species of the Genus Actinoplanes, ActinopZanes ferrugineus.</title>
        <authorList>
            <person name="Ding P."/>
        </authorList>
    </citation>
    <scope>NUCLEOTIDE SEQUENCE [LARGE SCALE GENOMIC DNA]</scope>
    <source>
        <strain evidence="1 2">TRM88003</strain>
    </source>
</reference>
<keyword evidence="2" id="KW-1185">Reference proteome</keyword>
<dbReference type="SUPFAM" id="SSF51679">
    <property type="entry name" value="Bacterial luciferase-like"/>
    <property type="match status" value="1"/>
</dbReference>
<protein>
    <submittedName>
        <fullName evidence="1">TIGR03620 family F420-dependent LLM class oxidoreductase</fullName>
    </submittedName>
</protein>
<dbReference type="Gene3D" id="3.20.20.30">
    <property type="entry name" value="Luciferase-like domain"/>
    <property type="match status" value="1"/>
</dbReference>
<organism evidence="1 2">
    <name type="scientific">Paractinoplanes aksuensis</name>
    <dbReference type="NCBI Taxonomy" id="2939490"/>
    <lineage>
        <taxon>Bacteria</taxon>
        <taxon>Bacillati</taxon>
        <taxon>Actinomycetota</taxon>
        <taxon>Actinomycetes</taxon>
        <taxon>Micromonosporales</taxon>
        <taxon>Micromonosporaceae</taxon>
        <taxon>Paractinoplanes</taxon>
    </lineage>
</organism>
<dbReference type="NCBIfam" id="TIGR03620">
    <property type="entry name" value="F420_MSMEG_4141"/>
    <property type="match status" value="1"/>
</dbReference>
<dbReference type="EMBL" id="JAMYJR010000027">
    <property type="protein sequence ID" value="MCO8273720.1"/>
    <property type="molecule type" value="Genomic_DNA"/>
</dbReference>
<dbReference type="InterPro" id="IPR019922">
    <property type="entry name" value="Lucif-like_OxRdatse_MSMEG_4141"/>
</dbReference>
<dbReference type="RefSeq" id="WP_253239799.1">
    <property type="nucleotide sequence ID" value="NZ_JAMYJR010000027.1"/>
</dbReference>
<dbReference type="Proteomes" id="UP001523369">
    <property type="component" value="Unassembled WGS sequence"/>
</dbReference>
<dbReference type="InterPro" id="IPR036661">
    <property type="entry name" value="Luciferase-like_sf"/>
</dbReference>
<sequence length="292" mass="30819">MREELGRAGLWSARLRHAGGPKLRDLAAELDDLGWHTLWLPGMDGAGTLDDVGHVLGGAPRSRVVTGVLNIWGQTAADLTGRVARLDAEHGPRTVVGLGIGSSAGARAHGQTYGNPVVTMSRYLDGLGPQVGPPRRLLGAGGPRMVDLAVARTAGWHPFLVTPGYVAAERERVGPGPFIAPHLAVVFDTDRARARATARAGIGLFLGFPTYQAGLRRLGFGDDDLGPGGSDRLIDALVAHGSPEDVHRRITEHYDAGADHLALDVLSTDSSSLPRAQWRELAGLVTTKEISS</sequence>
<evidence type="ECO:0000313" key="1">
    <source>
        <dbReference type="EMBL" id="MCO8273720.1"/>
    </source>
</evidence>
<gene>
    <name evidence="1" type="ORF">M1L60_24290</name>
</gene>
<accession>A0ABT1DSC0</accession>